<sequence>MQWKYRGKNIAEFNSKVVYSPGSQFDGRLEMNVINFSLTIRKLTLQDSGEFLVVAETDMQIPTKAVTLQVHAGALILDSPAYPMSEGDSVTLRCTNRYQETNLNPRVDFYKDGVLIRNETTGEMTIPAVSKSDEGSYKCKSNEGESPESWVTVRGSIVSISVLPRLLCGLLVASPFLLVSIVLMVKCCRARGLCSTAKSPQDELPSDDVIKQTESSV</sequence>
<dbReference type="SUPFAM" id="SSF48726">
    <property type="entry name" value="Immunoglobulin"/>
    <property type="match status" value="2"/>
</dbReference>
<dbReference type="GO" id="GO:0006955">
    <property type="term" value="P:immune response"/>
    <property type="evidence" value="ECO:0007669"/>
    <property type="project" value="TreeGrafter"/>
</dbReference>
<dbReference type="InterPro" id="IPR036179">
    <property type="entry name" value="Ig-like_dom_sf"/>
</dbReference>
<dbReference type="GO" id="GO:0009897">
    <property type="term" value="C:external side of plasma membrane"/>
    <property type="evidence" value="ECO:0007669"/>
    <property type="project" value="TreeGrafter"/>
</dbReference>
<dbReference type="PANTHER" id="PTHR11481">
    <property type="entry name" value="IMMUNOGLOBULIN FC RECEPTOR"/>
    <property type="match status" value="1"/>
</dbReference>
<dbReference type="InterPro" id="IPR013783">
    <property type="entry name" value="Ig-like_fold"/>
</dbReference>
<evidence type="ECO:0000256" key="2">
    <source>
        <dbReference type="ARBA" id="ARBA00023157"/>
    </source>
</evidence>
<dbReference type="InterPro" id="IPR003599">
    <property type="entry name" value="Ig_sub"/>
</dbReference>
<evidence type="ECO:0000256" key="1">
    <source>
        <dbReference type="ARBA" id="ARBA00022729"/>
    </source>
</evidence>
<dbReference type="KEGG" id="snh:120049276"/>
<dbReference type="InterPro" id="IPR050488">
    <property type="entry name" value="Ig_Fc_receptor"/>
</dbReference>
<dbReference type="SMART" id="SM00409">
    <property type="entry name" value="IG"/>
    <property type="match status" value="2"/>
</dbReference>
<dbReference type="AlphaFoldDB" id="A0A8U0QZH3"/>
<dbReference type="SMART" id="SM00408">
    <property type="entry name" value="IGc2"/>
    <property type="match status" value="1"/>
</dbReference>
<keyword evidence="4" id="KW-1133">Transmembrane helix</keyword>
<dbReference type="Proteomes" id="UP000808372">
    <property type="component" value="Chromosome 6"/>
</dbReference>
<reference evidence="7" key="1">
    <citation type="submission" date="2025-08" db="UniProtKB">
        <authorList>
            <consortium name="RefSeq"/>
        </authorList>
    </citation>
    <scope>IDENTIFICATION</scope>
    <source>
        <tissue evidence="7">White muscle</tissue>
    </source>
</reference>
<dbReference type="InterPro" id="IPR003598">
    <property type="entry name" value="Ig_sub2"/>
</dbReference>
<accession>A0A8U0QZH3</accession>
<protein>
    <submittedName>
        <fullName evidence="7">Sialoadhesin-like</fullName>
    </submittedName>
</protein>
<feature type="region of interest" description="Disordered" evidence="3">
    <location>
        <begin position="198"/>
        <end position="217"/>
    </location>
</feature>
<gene>
    <name evidence="7" type="primary">LOC120049276</name>
</gene>
<feature type="transmembrane region" description="Helical" evidence="4">
    <location>
        <begin position="166"/>
        <end position="185"/>
    </location>
</feature>
<dbReference type="Pfam" id="PF13895">
    <property type="entry name" value="Ig_2"/>
    <property type="match status" value="1"/>
</dbReference>
<evidence type="ECO:0000313" key="7">
    <source>
        <dbReference type="RefSeq" id="XP_038851452.1"/>
    </source>
</evidence>
<dbReference type="PANTHER" id="PTHR11481:SF64">
    <property type="entry name" value="FC RECEPTOR-LIKE PROTEIN 4"/>
    <property type="match status" value="1"/>
</dbReference>
<dbReference type="GeneID" id="120049276"/>
<dbReference type="InterPro" id="IPR007110">
    <property type="entry name" value="Ig-like_dom"/>
</dbReference>
<proteinExistence type="predicted"/>
<keyword evidence="4" id="KW-0812">Transmembrane</keyword>
<evidence type="ECO:0000256" key="4">
    <source>
        <dbReference type="SAM" id="Phobius"/>
    </source>
</evidence>
<dbReference type="GO" id="GO:0007166">
    <property type="term" value="P:cell surface receptor signaling pathway"/>
    <property type="evidence" value="ECO:0007669"/>
    <property type="project" value="TreeGrafter"/>
</dbReference>
<dbReference type="PROSITE" id="PS50835">
    <property type="entry name" value="IG_LIKE"/>
    <property type="match status" value="1"/>
</dbReference>
<dbReference type="RefSeq" id="XP_038851452.1">
    <property type="nucleotide sequence ID" value="XM_038995524.1"/>
</dbReference>
<evidence type="ECO:0000259" key="5">
    <source>
        <dbReference type="PROSITE" id="PS50835"/>
    </source>
</evidence>
<name>A0A8U0QZH3_SALNM</name>
<evidence type="ECO:0000313" key="6">
    <source>
        <dbReference type="Proteomes" id="UP000808372"/>
    </source>
</evidence>
<keyword evidence="4" id="KW-0472">Membrane</keyword>
<dbReference type="Gene3D" id="2.60.40.10">
    <property type="entry name" value="Immunoglobulins"/>
    <property type="match status" value="2"/>
</dbReference>
<organism evidence="6 7">
    <name type="scientific">Salvelinus namaycush</name>
    <name type="common">Lake trout</name>
    <name type="synonym">Salmo namaycush</name>
    <dbReference type="NCBI Taxonomy" id="8040"/>
    <lineage>
        <taxon>Eukaryota</taxon>
        <taxon>Metazoa</taxon>
        <taxon>Chordata</taxon>
        <taxon>Craniata</taxon>
        <taxon>Vertebrata</taxon>
        <taxon>Euteleostomi</taxon>
        <taxon>Actinopterygii</taxon>
        <taxon>Neopterygii</taxon>
        <taxon>Teleostei</taxon>
        <taxon>Protacanthopterygii</taxon>
        <taxon>Salmoniformes</taxon>
        <taxon>Salmonidae</taxon>
        <taxon>Salmoninae</taxon>
        <taxon>Salvelinus</taxon>
    </lineage>
</organism>
<keyword evidence="1" id="KW-0732">Signal</keyword>
<dbReference type="GO" id="GO:0004888">
    <property type="term" value="F:transmembrane signaling receptor activity"/>
    <property type="evidence" value="ECO:0007669"/>
    <property type="project" value="TreeGrafter"/>
</dbReference>
<keyword evidence="2" id="KW-1015">Disulfide bond</keyword>
<keyword evidence="6" id="KW-1185">Reference proteome</keyword>
<evidence type="ECO:0000256" key="3">
    <source>
        <dbReference type="SAM" id="MobiDB-lite"/>
    </source>
</evidence>
<feature type="domain" description="Ig-like" evidence="5">
    <location>
        <begin position="62"/>
        <end position="152"/>
    </location>
</feature>